<feature type="region of interest" description="Disordered" evidence="1">
    <location>
        <begin position="1"/>
        <end position="58"/>
    </location>
</feature>
<gene>
    <name evidence="2" type="ORF">FHL15_001170</name>
</gene>
<protein>
    <submittedName>
        <fullName evidence="2">Uncharacterized protein</fullName>
    </submittedName>
</protein>
<evidence type="ECO:0000313" key="2">
    <source>
        <dbReference type="EMBL" id="TRX97960.1"/>
    </source>
</evidence>
<dbReference type="PANTHER" id="PTHR34693:SF3">
    <property type="match status" value="1"/>
</dbReference>
<dbReference type="AlphaFoldDB" id="A0A553ICP1"/>
<dbReference type="OrthoDB" id="2537432at2759"/>
<proteinExistence type="predicted"/>
<organism evidence="2 3">
    <name type="scientific">Xylaria flabelliformis</name>
    <dbReference type="NCBI Taxonomy" id="2512241"/>
    <lineage>
        <taxon>Eukaryota</taxon>
        <taxon>Fungi</taxon>
        <taxon>Dikarya</taxon>
        <taxon>Ascomycota</taxon>
        <taxon>Pezizomycotina</taxon>
        <taxon>Sordariomycetes</taxon>
        <taxon>Xylariomycetidae</taxon>
        <taxon>Xylariales</taxon>
        <taxon>Xylariaceae</taxon>
        <taxon>Xylaria</taxon>
    </lineage>
</organism>
<dbReference type="InterPro" id="IPR053203">
    <property type="entry name" value="Cisplatin_resist-associated"/>
</dbReference>
<name>A0A553ICP1_9PEZI</name>
<reference evidence="3" key="1">
    <citation type="submission" date="2019-06" db="EMBL/GenBank/DDBJ databases">
        <title>Draft genome sequence of the griseofulvin-producing fungus Xylaria cubensis strain G536.</title>
        <authorList>
            <person name="Mead M.E."/>
            <person name="Raja H.A."/>
            <person name="Steenwyk J.L."/>
            <person name="Knowles S.L."/>
            <person name="Oberlies N.H."/>
            <person name="Rokas A."/>
        </authorList>
    </citation>
    <scope>NUCLEOTIDE SEQUENCE [LARGE SCALE GENOMIC DNA]</scope>
    <source>
        <strain evidence="3">G536</strain>
    </source>
</reference>
<keyword evidence="3" id="KW-1185">Reference proteome</keyword>
<dbReference type="EMBL" id="VFLP01000004">
    <property type="protein sequence ID" value="TRX97960.1"/>
    <property type="molecule type" value="Genomic_DNA"/>
</dbReference>
<comment type="caution">
    <text evidence="2">The sequence shown here is derived from an EMBL/GenBank/DDBJ whole genome shotgun (WGS) entry which is preliminary data.</text>
</comment>
<feature type="region of interest" description="Disordered" evidence="1">
    <location>
        <begin position="70"/>
        <end position="118"/>
    </location>
</feature>
<dbReference type="PANTHER" id="PTHR34693">
    <property type="entry name" value="PROTEIN PAR32"/>
    <property type="match status" value="1"/>
</dbReference>
<sequence length="127" mass="13051">MTTPEVSHGRGGAGNINPDDTQYVDGSIVRQGDVGTHGDGAYSTGRGGAANIADKDTPSVTRADKDFVPAEAVRPSMEGDFHTGRGGAANVAHTPETQGQDGAPAAKPPNQGLADKLKHKIFGVFKK</sequence>
<dbReference type="Pfam" id="PF12223">
    <property type="entry name" value="DUF3602"/>
    <property type="match status" value="1"/>
</dbReference>
<evidence type="ECO:0000256" key="1">
    <source>
        <dbReference type="SAM" id="MobiDB-lite"/>
    </source>
</evidence>
<dbReference type="InterPro" id="IPR022024">
    <property type="entry name" value="DUF3602"/>
</dbReference>
<accession>A0A553ICP1</accession>
<evidence type="ECO:0000313" key="3">
    <source>
        <dbReference type="Proteomes" id="UP000319160"/>
    </source>
</evidence>
<dbReference type="Proteomes" id="UP000319160">
    <property type="component" value="Unassembled WGS sequence"/>
</dbReference>